<organism evidence="4">
    <name type="scientific">Onchocerca flexuosa</name>
    <dbReference type="NCBI Taxonomy" id="387005"/>
    <lineage>
        <taxon>Eukaryota</taxon>
        <taxon>Metazoa</taxon>
        <taxon>Ecdysozoa</taxon>
        <taxon>Nematoda</taxon>
        <taxon>Chromadorea</taxon>
        <taxon>Rhabditida</taxon>
        <taxon>Spirurina</taxon>
        <taxon>Spiruromorpha</taxon>
        <taxon>Filarioidea</taxon>
        <taxon>Onchocercidae</taxon>
        <taxon>Onchocerca</taxon>
    </lineage>
</organism>
<reference evidence="2 3" key="2">
    <citation type="submission" date="2018-11" db="EMBL/GenBank/DDBJ databases">
        <authorList>
            <consortium name="Pathogen Informatics"/>
        </authorList>
    </citation>
    <scope>NUCLEOTIDE SEQUENCE [LARGE SCALE GENOMIC DNA]</scope>
</reference>
<accession>A0A183HV29</accession>
<feature type="transmembrane region" description="Helical" evidence="1">
    <location>
        <begin position="20"/>
        <end position="40"/>
    </location>
</feature>
<dbReference type="AlphaFoldDB" id="A0A183HV29"/>
<keyword evidence="1" id="KW-1133">Transmembrane helix</keyword>
<keyword evidence="1" id="KW-0812">Transmembrane</keyword>
<dbReference type="WBParaSite" id="OFLC_0001134101-mRNA-1">
    <property type="protein sequence ID" value="OFLC_0001134101-mRNA-1"/>
    <property type="gene ID" value="OFLC_0001134101"/>
</dbReference>
<evidence type="ECO:0000313" key="4">
    <source>
        <dbReference type="WBParaSite" id="OFLC_0001134101-mRNA-1"/>
    </source>
</evidence>
<sequence>MDQKYKEVLTHHVYFGHRGNVIIMSSQIVALVVIFTHADVNQHKHKCRRHEIWTECVGCELKCGQSEFVSDSKLINIDSFTNWSLGRSVDNYS</sequence>
<evidence type="ECO:0000313" key="3">
    <source>
        <dbReference type="Proteomes" id="UP000267606"/>
    </source>
</evidence>
<name>A0A183HV29_9BILA</name>
<proteinExistence type="predicted"/>
<keyword evidence="1" id="KW-0472">Membrane</keyword>
<gene>
    <name evidence="2" type="ORF">OFLC_LOCUS11343</name>
</gene>
<protein>
    <submittedName>
        <fullName evidence="4">Ovule protein</fullName>
    </submittedName>
</protein>
<dbReference type="EMBL" id="UZAJ01016289">
    <property type="protein sequence ID" value="VDO75786.1"/>
    <property type="molecule type" value="Genomic_DNA"/>
</dbReference>
<keyword evidence="3" id="KW-1185">Reference proteome</keyword>
<evidence type="ECO:0000256" key="1">
    <source>
        <dbReference type="SAM" id="Phobius"/>
    </source>
</evidence>
<evidence type="ECO:0000313" key="2">
    <source>
        <dbReference type="EMBL" id="VDO75786.1"/>
    </source>
</evidence>
<dbReference type="Proteomes" id="UP000267606">
    <property type="component" value="Unassembled WGS sequence"/>
</dbReference>
<reference evidence="4" key="1">
    <citation type="submission" date="2016-06" db="UniProtKB">
        <authorList>
            <consortium name="WormBaseParasite"/>
        </authorList>
    </citation>
    <scope>IDENTIFICATION</scope>
</reference>